<sequence>MLFYIILFLSLIQNFLDQLVQVIVLALKYLVMKSAAFKDFASLQQELQEQIALQNEINMMDNFAKHARIQRKIDSLKAEITVVSTEMSKRVAYFRSILYWTLRVVIALSFMYIAFVHRYDPVMTIDEKFFPFPFLAWIVSFPTGVPGNIGCLFWVILCQLSVRSIRKYITS</sequence>
<dbReference type="InterPro" id="IPR029012">
    <property type="entry name" value="Helix_hairpin_bin_sf"/>
</dbReference>
<dbReference type="EMBL" id="LR791903">
    <property type="protein sequence ID" value="CAB3267765.1"/>
    <property type="molecule type" value="mRNA"/>
</dbReference>
<evidence type="ECO:0000256" key="10">
    <source>
        <dbReference type="SAM" id="Phobius"/>
    </source>
</evidence>
<evidence type="ECO:0000313" key="11">
    <source>
        <dbReference type="EMBL" id="CAB3267765.1"/>
    </source>
</evidence>
<dbReference type="GO" id="GO:0005789">
    <property type="term" value="C:endoplasmic reticulum membrane"/>
    <property type="evidence" value="ECO:0007669"/>
    <property type="project" value="UniProtKB-SubCell"/>
</dbReference>
<name>A0A6F9DY20_9ASCI</name>
<accession>A0A6F9DY20</accession>
<keyword evidence="6 10" id="KW-1133">Transmembrane helix</keyword>
<dbReference type="PANTHER" id="PTHR42650">
    <property type="entry name" value="TAIL-ANCHORED PROTEIN INSERTION RECEPTOR WRB"/>
    <property type="match status" value="1"/>
</dbReference>
<feature type="transmembrane region" description="Helical" evidence="10">
    <location>
        <begin position="97"/>
        <end position="115"/>
    </location>
</feature>
<gene>
    <name evidence="11" type="primary">Wrb</name>
</gene>
<evidence type="ECO:0000256" key="5">
    <source>
        <dbReference type="ARBA" id="ARBA00022824"/>
    </source>
</evidence>
<dbReference type="Pfam" id="PF04420">
    <property type="entry name" value="CHD5"/>
    <property type="match status" value="1"/>
</dbReference>
<evidence type="ECO:0000256" key="2">
    <source>
        <dbReference type="ARBA" id="ARBA00010799"/>
    </source>
</evidence>
<dbReference type="PANTHER" id="PTHR42650:SF1">
    <property type="entry name" value="GUIDED ENTRY OF TAIL-ANCHORED PROTEINS FACTOR 1"/>
    <property type="match status" value="1"/>
</dbReference>
<dbReference type="GO" id="GO:0071816">
    <property type="term" value="P:tail-anchored membrane protein insertion into ER membrane"/>
    <property type="evidence" value="ECO:0007669"/>
    <property type="project" value="InterPro"/>
</dbReference>
<keyword evidence="7 10" id="KW-0472">Membrane</keyword>
<dbReference type="InterPro" id="IPR028945">
    <property type="entry name" value="Get1"/>
</dbReference>
<keyword evidence="11" id="KW-0675">Receptor</keyword>
<comment type="similarity">
    <text evidence="2">Belongs to the WRB/GET1 family.</text>
</comment>
<evidence type="ECO:0000256" key="9">
    <source>
        <dbReference type="ARBA" id="ARBA00033006"/>
    </source>
</evidence>
<keyword evidence="4 10" id="KW-0812">Transmembrane</keyword>
<evidence type="ECO:0000256" key="4">
    <source>
        <dbReference type="ARBA" id="ARBA00022692"/>
    </source>
</evidence>
<dbReference type="AlphaFoldDB" id="A0A6F9DY20"/>
<dbReference type="GO" id="GO:0043495">
    <property type="term" value="F:protein-membrane adaptor activity"/>
    <property type="evidence" value="ECO:0007669"/>
    <property type="project" value="TreeGrafter"/>
</dbReference>
<dbReference type="Gene3D" id="1.10.287.660">
    <property type="entry name" value="Helix hairpin bin"/>
    <property type="match status" value="1"/>
</dbReference>
<reference evidence="11" key="1">
    <citation type="submission" date="2020-04" db="EMBL/GenBank/DDBJ databases">
        <authorList>
            <person name="Neveu A P."/>
        </authorList>
    </citation>
    <scope>NUCLEOTIDE SEQUENCE</scope>
    <source>
        <tissue evidence="11">Whole embryo</tissue>
    </source>
</reference>
<evidence type="ECO:0000256" key="3">
    <source>
        <dbReference type="ARBA" id="ARBA00017951"/>
    </source>
</evidence>
<comment type="subcellular location">
    <subcellularLocation>
        <location evidence="1">Endoplasmic reticulum membrane</location>
        <topology evidence="1">Multi-pass membrane protein</topology>
    </subcellularLocation>
</comment>
<feature type="transmembrane region" description="Helical" evidence="10">
    <location>
        <begin position="135"/>
        <end position="157"/>
    </location>
</feature>
<organism evidence="11">
    <name type="scientific">Phallusia mammillata</name>
    <dbReference type="NCBI Taxonomy" id="59560"/>
    <lineage>
        <taxon>Eukaryota</taxon>
        <taxon>Metazoa</taxon>
        <taxon>Chordata</taxon>
        <taxon>Tunicata</taxon>
        <taxon>Ascidiacea</taxon>
        <taxon>Phlebobranchia</taxon>
        <taxon>Ascidiidae</taxon>
        <taxon>Phallusia</taxon>
    </lineage>
</organism>
<protein>
    <recommendedName>
        <fullName evidence="3">Guided entry of tail-anchored proteins factor 1</fullName>
    </recommendedName>
    <alternativeName>
        <fullName evidence="8">Tail-anchored protein insertion receptor WRB</fullName>
    </alternativeName>
    <alternativeName>
        <fullName evidence="9">Tryptophan-rich basic protein</fullName>
    </alternativeName>
</protein>
<evidence type="ECO:0000256" key="6">
    <source>
        <dbReference type="ARBA" id="ARBA00022989"/>
    </source>
</evidence>
<evidence type="ECO:0000256" key="1">
    <source>
        <dbReference type="ARBA" id="ARBA00004477"/>
    </source>
</evidence>
<dbReference type="GO" id="GO:0043529">
    <property type="term" value="C:GET complex"/>
    <property type="evidence" value="ECO:0007669"/>
    <property type="project" value="TreeGrafter"/>
</dbReference>
<feature type="transmembrane region" description="Helical" evidence="10">
    <location>
        <begin position="6"/>
        <end position="31"/>
    </location>
</feature>
<evidence type="ECO:0000256" key="8">
    <source>
        <dbReference type="ARBA" id="ARBA00032437"/>
    </source>
</evidence>
<proteinExistence type="evidence at transcript level"/>
<keyword evidence="5" id="KW-0256">Endoplasmic reticulum</keyword>
<evidence type="ECO:0000256" key="7">
    <source>
        <dbReference type="ARBA" id="ARBA00023136"/>
    </source>
</evidence>